<reference evidence="1" key="2">
    <citation type="submission" date="2022-01" db="EMBL/GenBank/DDBJ databases">
        <authorList>
            <person name="Yamashiro T."/>
            <person name="Shiraishi A."/>
            <person name="Satake H."/>
            <person name="Nakayama K."/>
        </authorList>
    </citation>
    <scope>NUCLEOTIDE SEQUENCE</scope>
</reference>
<keyword evidence="2" id="KW-1185">Reference proteome</keyword>
<reference evidence="1" key="1">
    <citation type="journal article" date="2022" name="Int. J. Mol. Sci.">
        <title>Draft Genome of Tanacetum Coccineum: Genomic Comparison of Closely Related Tanacetum-Family Plants.</title>
        <authorList>
            <person name="Yamashiro T."/>
            <person name="Shiraishi A."/>
            <person name="Nakayama K."/>
            <person name="Satake H."/>
        </authorList>
    </citation>
    <scope>NUCLEOTIDE SEQUENCE</scope>
</reference>
<name>A0ABQ5IHC0_9ASTR</name>
<sequence>MAFLFLGPNRLASPRVNGYLVKASSNPFTFYDSPLPGVNTPWDVMRIVCNPELMDVAEVVQIPTGRYAVPTGRVIATISIKVPTGRYIVPAGYIISPGRVT</sequence>
<proteinExistence type="predicted"/>
<protein>
    <submittedName>
        <fullName evidence="1">Uncharacterized protein</fullName>
    </submittedName>
</protein>
<dbReference type="Proteomes" id="UP001151760">
    <property type="component" value="Unassembled WGS sequence"/>
</dbReference>
<dbReference type="EMBL" id="BQNB010020776">
    <property type="protein sequence ID" value="GJT99493.1"/>
    <property type="molecule type" value="Genomic_DNA"/>
</dbReference>
<accession>A0ABQ5IHC0</accession>
<evidence type="ECO:0000313" key="2">
    <source>
        <dbReference type="Proteomes" id="UP001151760"/>
    </source>
</evidence>
<evidence type="ECO:0000313" key="1">
    <source>
        <dbReference type="EMBL" id="GJT99493.1"/>
    </source>
</evidence>
<comment type="caution">
    <text evidence="1">The sequence shown here is derived from an EMBL/GenBank/DDBJ whole genome shotgun (WGS) entry which is preliminary data.</text>
</comment>
<organism evidence="1 2">
    <name type="scientific">Tanacetum coccineum</name>
    <dbReference type="NCBI Taxonomy" id="301880"/>
    <lineage>
        <taxon>Eukaryota</taxon>
        <taxon>Viridiplantae</taxon>
        <taxon>Streptophyta</taxon>
        <taxon>Embryophyta</taxon>
        <taxon>Tracheophyta</taxon>
        <taxon>Spermatophyta</taxon>
        <taxon>Magnoliopsida</taxon>
        <taxon>eudicotyledons</taxon>
        <taxon>Gunneridae</taxon>
        <taxon>Pentapetalae</taxon>
        <taxon>asterids</taxon>
        <taxon>campanulids</taxon>
        <taxon>Asterales</taxon>
        <taxon>Asteraceae</taxon>
        <taxon>Asteroideae</taxon>
        <taxon>Anthemideae</taxon>
        <taxon>Anthemidinae</taxon>
        <taxon>Tanacetum</taxon>
    </lineage>
</organism>
<gene>
    <name evidence="1" type="ORF">Tco_1109832</name>
</gene>